<dbReference type="Pfam" id="PF00664">
    <property type="entry name" value="ABC_membrane"/>
    <property type="match status" value="1"/>
</dbReference>
<feature type="compositionally biased region" description="Polar residues" evidence="8">
    <location>
        <begin position="805"/>
        <end position="821"/>
    </location>
</feature>
<dbReference type="InterPro" id="IPR003593">
    <property type="entry name" value="AAA+_ATPase"/>
</dbReference>
<gene>
    <name evidence="12" type="ORF">CEUSTIGMA_g8718.t1</name>
</gene>
<dbReference type="GO" id="GO:0005743">
    <property type="term" value="C:mitochondrial inner membrane"/>
    <property type="evidence" value="ECO:0007669"/>
    <property type="project" value="UniProtKB-SubCell"/>
</dbReference>
<feature type="transmembrane region" description="Helical" evidence="9">
    <location>
        <begin position="99"/>
        <end position="119"/>
    </location>
</feature>
<dbReference type="Proteomes" id="UP000232323">
    <property type="component" value="Unassembled WGS sequence"/>
</dbReference>
<dbReference type="InterPro" id="IPR003439">
    <property type="entry name" value="ABC_transporter-like_ATP-bd"/>
</dbReference>
<dbReference type="InterPro" id="IPR036640">
    <property type="entry name" value="ABC1_TM_sf"/>
</dbReference>
<comment type="caution">
    <text evidence="12">The sequence shown here is derived from an EMBL/GenBank/DDBJ whole genome shotgun (WGS) entry which is preliminary data.</text>
</comment>
<keyword evidence="3 9" id="KW-0812">Transmembrane</keyword>
<dbReference type="PROSITE" id="PS00211">
    <property type="entry name" value="ABC_TRANSPORTER_1"/>
    <property type="match status" value="1"/>
</dbReference>
<dbReference type="SMART" id="SM00382">
    <property type="entry name" value="AAA"/>
    <property type="match status" value="1"/>
</dbReference>
<feature type="transmembrane region" description="Helical" evidence="9">
    <location>
        <begin position="139"/>
        <end position="160"/>
    </location>
</feature>
<organism evidence="12 13">
    <name type="scientific">Chlamydomonas eustigma</name>
    <dbReference type="NCBI Taxonomy" id="1157962"/>
    <lineage>
        <taxon>Eukaryota</taxon>
        <taxon>Viridiplantae</taxon>
        <taxon>Chlorophyta</taxon>
        <taxon>core chlorophytes</taxon>
        <taxon>Chlorophyceae</taxon>
        <taxon>CS clade</taxon>
        <taxon>Chlamydomonadales</taxon>
        <taxon>Chlamydomonadaceae</taxon>
        <taxon>Chlamydomonas</taxon>
    </lineage>
</organism>
<keyword evidence="4" id="KW-0547">Nucleotide-binding</keyword>
<keyword evidence="5" id="KW-0067">ATP-binding</keyword>
<evidence type="ECO:0000256" key="7">
    <source>
        <dbReference type="ARBA" id="ARBA00023136"/>
    </source>
</evidence>
<dbReference type="Gene3D" id="3.40.50.300">
    <property type="entry name" value="P-loop containing nucleotide triphosphate hydrolases"/>
    <property type="match status" value="1"/>
</dbReference>
<dbReference type="Gene3D" id="1.20.1560.10">
    <property type="entry name" value="ABC transporter type 1, transmembrane domain"/>
    <property type="match status" value="1"/>
</dbReference>
<evidence type="ECO:0000256" key="6">
    <source>
        <dbReference type="ARBA" id="ARBA00022989"/>
    </source>
</evidence>
<dbReference type="FunFam" id="3.40.50.300:FF:000403">
    <property type="entry name" value="ATP-binding cassette sub-family B member 8, mitochondrial"/>
    <property type="match status" value="1"/>
</dbReference>
<evidence type="ECO:0000256" key="4">
    <source>
        <dbReference type="ARBA" id="ARBA00022741"/>
    </source>
</evidence>
<feature type="transmembrane region" description="Helical" evidence="9">
    <location>
        <begin position="357"/>
        <end position="375"/>
    </location>
</feature>
<evidence type="ECO:0000313" key="13">
    <source>
        <dbReference type="Proteomes" id="UP000232323"/>
    </source>
</evidence>
<dbReference type="GO" id="GO:0015421">
    <property type="term" value="F:ABC-type oligopeptide transporter activity"/>
    <property type="evidence" value="ECO:0007669"/>
    <property type="project" value="TreeGrafter"/>
</dbReference>
<feature type="transmembrane region" description="Helical" evidence="9">
    <location>
        <begin position="457"/>
        <end position="481"/>
    </location>
</feature>
<evidence type="ECO:0000256" key="2">
    <source>
        <dbReference type="ARBA" id="ARBA00022448"/>
    </source>
</evidence>
<dbReference type="PANTHER" id="PTHR43394">
    <property type="entry name" value="ATP-DEPENDENT PERMEASE MDL1, MITOCHONDRIAL"/>
    <property type="match status" value="1"/>
</dbReference>
<keyword evidence="6 9" id="KW-1133">Transmembrane helix</keyword>
<dbReference type="CDD" id="cd03249">
    <property type="entry name" value="ABC_MTABC3_MDL1_MDL2"/>
    <property type="match status" value="1"/>
</dbReference>
<dbReference type="InterPro" id="IPR011527">
    <property type="entry name" value="ABC1_TM_dom"/>
</dbReference>
<dbReference type="SUPFAM" id="SSF52540">
    <property type="entry name" value="P-loop containing nucleoside triphosphate hydrolases"/>
    <property type="match status" value="1"/>
</dbReference>
<feature type="region of interest" description="Disordered" evidence="8">
    <location>
        <begin position="805"/>
        <end position="828"/>
    </location>
</feature>
<feature type="domain" description="ABC transporter" evidence="10">
    <location>
        <begin position="555"/>
        <end position="797"/>
    </location>
</feature>
<dbReference type="FunFam" id="1.20.1560.10:FF:000215">
    <property type="entry name" value="ABC transporter B family member 4"/>
    <property type="match status" value="1"/>
</dbReference>
<evidence type="ECO:0000313" key="12">
    <source>
        <dbReference type="EMBL" id="GAX81286.1"/>
    </source>
</evidence>
<sequence length="845" mass="91329">MRGRTSLYTVALYAVSAVETLICTGLALYPLHQLGILGQLSHFKGLIQLYSLSLSNLDIWLLSILKNACILILIHVHGTRPGQEEEEISAMYKKVRRGIRGTCITAQLLLLGKATVIAINAPDNLVPIFMNAASSGKPFVGLVMMFSALFCCLLCSFLEGMTAVQSVRRMQTLSKEAREANNEDVTAPLLPSYDQEEKGKPHKEKAVKKGLSASAAGGNKNNATISELLLLSRPDAVFNCIALTAGCVAALCTALVPYYTGLVIDFASIEPDRSKFVSTCLILVLVAALGGIFTGIRGCLFSFSMNRLNVRLRKGLFHSLVQMEMAFFDTNKVGDISSRLSSDTTAVSDQISLNINVMMRSITQALLVIVFMLAASWRLTTITFVLIPLVMTVSSVYGKYYQKLSKELRTELAEANAVAEEVLSAMSTVKAHAAQDSSEAAYHTKLESYSKVMIKQVLAYCLFAVINTFLPNALSAAVLFYGGTFVLEGKMSPGSLVSFMLYQQSLSSAFQAMADVYSALTAAVGAADKVMELIKRKPEVSQGGSLIPSSLTGRIEFQNVVFNYPSRPEAPVIQGLSLIVNPGEVVALVGPSGGGKSSIVRLIERFYLPTSGQVLLDERDIGMYKNKWLRQQVALVSQEPVLCARSVRRNIIYGLEAEDGVEPPSNEEIEEAARQANAHDFIMGFPDGYETNCWEKGTQLSGGQKQRIAIARALVRKPRVLLLDEATSALDADSEAVVQEALDRIMANRTTLVIAHRLSTVQHADKIIVIAKGVVQEVGNHEGLLAAGGMYATLVKRQLQRSGSTMSFSNPSTGLEASGSSILGPRGGSRFTSQASLLNGAEQVD</sequence>
<evidence type="ECO:0000259" key="11">
    <source>
        <dbReference type="PROSITE" id="PS50929"/>
    </source>
</evidence>
<dbReference type="InterPro" id="IPR017871">
    <property type="entry name" value="ABC_transporter-like_CS"/>
</dbReference>
<keyword evidence="2" id="KW-0813">Transport</keyword>
<evidence type="ECO:0008006" key="14">
    <source>
        <dbReference type="Google" id="ProtNLM"/>
    </source>
</evidence>
<dbReference type="InterPro" id="IPR027417">
    <property type="entry name" value="P-loop_NTPase"/>
</dbReference>
<dbReference type="AlphaFoldDB" id="A0A250XE02"/>
<feature type="transmembrane region" description="Helical" evidence="9">
    <location>
        <begin position="59"/>
        <end position="78"/>
    </location>
</feature>
<name>A0A250XE02_9CHLO</name>
<keyword evidence="13" id="KW-1185">Reference proteome</keyword>
<evidence type="ECO:0000256" key="1">
    <source>
        <dbReference type="ARBA" id="ARBA00004448"/>
    </source>
</evidence>
<dbReference type="GO" id="GO:0005524">
    <property type="term" value="F:ATP binding"/>
    <property type="evidence" value="ECO:0007669"/>
    <property type="project" value="UniProtKB-KW"/>
</dbReference>
<feature type="region of interest" description="Disordered" evidence="8">
    <location>
        <begin position="175"/>
        <end position="204"/>
    </location>
</feature>
<evidence type="ECO:0000256" key="8">
    <source>
        <dbReference type="SAM" id="MobiDB-lite"/>
    </source>
</evidence>
<dbReference type="SUPFAM" id="SSF90123">
    <property type="entry name" value="ABC transporter transmembrane region"/>
    <property type="match status" value="1"/>
</dbReference>
<feature type="transmembrane region" description="Helical" evidence="9">
    <location>
        <begin position="7"/>
        <end position="29"/>
    </location>
</feature>
<dbReference type="GO" id="GO:0016887">
    <property type="term" value="F:ATP hydrolysis activity"/>
    <property type="evidence" value="ECO:0007669"/>
    <property type="project" value="InterPro"/>
</dbReference>
<protein>
    <recommendedName>
        <fullName evidence="14">ATP-binding cassette transporter</fullName>
    </recommendedName>
</protein>
<feature type="transmembrane region" description="Helical" evidence="9">
    <location>
        <begin position="236"/>
        <end position="256"/>
    </location>
</feature>
<evidence type="ECO:0000256" key="3">
    <source>
        <dbReference type="ARBA" id="ARBA00022692"/>
    </source>
</evidence>
<feature type="transmembrane region" description="Helical" evidence="9">
    <location>
        <begin position="381"/>
        <end position="400"/>
    </location>
</feature>
<dbReference type="OrthoDB" id="6500128at2759"/>
<keyword evidence="7 9" id="KW-0472">Membrane</keyword>
<dbReference type="PIRSF" id="PIRSF002773">
    <property type="entry name" value="ABC_prm/ATPase_B"/>
    <property type="match status" value="1"/>
</dbReference>
<dbReference type="InterPro" id="IPR039421">
    <property type="entry name" value="Type_1_exporter"/>
</dbReference>
<dbReference type="PROSITE" id="PS50929">
    <property type="entry name" value="ABC_TM1F"/>
    <property type="match status" value="1"/>
</dbReference>
<feature type="domain" description="ABC transmembrane type-1" evidence="11">
    <location>
        <begin position="241"/>
        <end position="522"/>
    </location>
</feature>
<dbReference type="PROSITE" id="PS50893">
    <property type="entry name" value="ABC_TRANSPORTER_2"/>
    <property type="match status" value="1"/>
</dbReference>
<accession>A0A250XE02</accession>
<dbReference type="PANTHER" id="PTHR43394:SF19">
    <property type="entry name" value="ABC TRANSPORTER B FAMILY"/>
    <property type="match status" value="1"/>
</dbReference>
<dbReference type="STRING" id="1157962.A0A250XE02"/>
<feature type="transmembrane region" description="Helical" evidence="9">
    <location>
        <begin position="276"/>
        <end position="303"/>
    </location>
</feature>
<dbReference type="EMBL" id="BEGY01000063">
    <property type="protein sequence ID" value="GAX81286.1"/>
    <property type="molecule type" value="Genomic_DNA"/>
</dbReference>
<evidence type="ECO:0000256" key="5">
    <source>
        <dbReference type="ARBA" id="ARBA00022840"/>
    </source>
</evidence>
<evidence type="ECO:0000256" key="9">
    <source>
        <dbReference type="SAM" id="Phobius"/>
    </source>
</evidence>
<dbReference type="CDD" id="cd18572">
    <property type="entry name" value="ABC_6TM_TAP"/>
    <property type="match status" value="1"/>
</dbReference>
<proteinExistence type="predicted"/>
<comment type="subcellular location">
    <subcellularLocation>
        <location evidence="1">Mitochondrion inner membrane</location>
        <topology evidence="1">Multi-pass membrane protein</topology>
    </subcellularLocation>
</comment>
<reference evidence="12 13" key="1">
    <citation type="submission" date="2017-08" db="EMBL/GenBank/DDBJ databases">
        <title>Acidophilic green algal genome provides insights into adaptation to an acidic environment.</title>
        <authorList>
            <person name="Hirooka S."/>
            <person name="Hirose Y."/>
            <person name="Kanesaki Y."/>
            <person name="Higuchi S."/>
            <person name="Fujiwara T."/>
            <person name="Onuma R."/>
            <person name="Era A."/>
            <person name="Ohbayashi R."/>
            <person name="Uzuka A."/>
            <person name="Nozaki H."/>
            <person name="Yoshikawa H."/>
            <person name="Miyagishima S.Y."/>
        </authorList>
    </citation>
    <scope>NUCLEOTIDE SEQUENCE [LARGE SCALE GENOMIC DNA]</scope>
    <source>
        <strain evidence="12 13">NIES-2499</strain>
    </source>
</reference>
<evidence type="ECO:0000259" key="10">
    <source>
        <dbReference type="PROSITE" id="PS50893"/>
    </source>
</evidence>
<dbReference type="Pfam" id="PF00005">
    <property type="entry name" value="ABC_tran"/>
    <property type="match status" value="1"/>
</dbReference>